<evidence type="ECO:0000313" key="12">
    <source>
        <dbReference type="Proteomes" id="UP000017800"/>
    </source>
</evidence>
<keyword evidence="3 7" id="KW-0479">Metal-binding</keyword>
<protein>
    <recommendedName>
        <fullName evidence="10">Cytochrome c domain-containing protein</fullName>
    </recommendedName>
</protein>
<evidence type="ECO:0000259" key="10">
    <source>
        <dbReference type="PROSITE" id="PS51007"/>
    </source>
</evidence>
<keyword evidence="5" id="KW-0560">Oxidoreductase</keyword>
<keyword evidence="6 7" id="KW-0408">Iron</keyword>
<dbReference type="GO" id="GO:0030313">
    <property type="term" value="C:cell envelope"/>
    <property type="evidence" value="ECO:0007669"/>
    <property type="project" value="UniProtKB-SubCell"/>
</dbReference>
<feature type="compositionally biased region" description="Low complexity" evidence="8">
    <location>
        <begin position="30"/>
        <end position="59"/>
    </location>
</feature>
<dbReference type="AlphaFoldDB" id="V5FI65"/>
<reference evidence="11 12" key="1">
    <citation type="submission" date="2013-10" db="EMBL/GenBank/DDBJ databases">
        <authorList>
            <person name="Ichikawa N."/>
            <person name="Kimura A."/>
            <person name="Ohji S."/>
            <person name="Hosoyama A."/>
            <person name="Fujita N."/>
        </authorList>
    </citation>
    <scope>NUCLEOTIDE SEQUENCE [LARGE SCALE GENOMIC DNA]</scope>
    <source>
        <strain evidence="11 12">NBRC 102217</strain>
    </source>
</reference>
<dbReference type="PANTHER" id="PTHR30600:SF10">
    <property type="entry name" value="BLL6722 PROTEIN"/>
    <property type="match status" value="1"/>
</dbReference>
<gene>
    <name evidence="11" type="ORF">VHA01S_008_00970</name>
</gene>
<dbReference type="PROSITE" id="PS51007">
    <property type="entry name" value="CYTC"/>
    <property type="match status" value="1"/>
</dbReference>
<reference evidence="11 12" key="2">
    <citation type="submission" date="2013-11" db="EMBL/GenBank/DDBJ databases">
        <title>Whole genome shotgun sequence of Vibrio halioticoli NBRC 102217.</title>
        <authorList>
            <person name="Isaki S."/>
            <person name="Kimura A."/>
            <person name="Ohji S."/>
            <person name="Hosoyama A."/>
            <person name="Fujita N."/>
            <person name="Hashimoto M."/>
            <person name="Hosoyama Y."/>
            <person name="Yamazoe A."/>
        </authorList>
    </citation>
    <scope>NUCLEOTIDE SEQUENCE [LARGE SCALE GENOMIC DNA]</scope>
    <source>
        <strain evidence="11 12">NBRC 102217</strain>
    </source>
</reference>
<keyword evidence="12" id="KW-1185">Reference proteome</keyword>
<dbReference type="Gene3D" id="1.10.760.10">
    <property type="entry name" value="Cytochrome c-like domain"/>
    <property type="match status" value="2"/>
</dbReference>
<dbReference type="GO" id="GO:0009055">
    <property type="term" value="F:electron transfer activity"/>
    <property type="evidence" value="ECO:0007669"/>
    <property type="project" value="InterPro"/>
</dbReference>
<accession>V5FI65</accession>
<evidence type="ECO:0000313" key="11">
    <source>
        <dbReference type="EMBL" id="GAD88702.1"/>
    </source>
</evidence>
<evidence type="ECO:0000256" key="9">
    <source>
        <dbReference type="SAM" id="SignalP"/>
    </source>
</evidence>
<feature type="domain" description="Cytochrome c" evidence="10">
    <location>
        <begin position="268"/>
        <end position="416"/>
    </location>
</feature>
<proteinExistence type="predicted"/>
<feature type="region of interest" description="Disordered" evidence="8">
    <location>
        <begin position="30"/>
        <end position="61"/>
    </location>
</feature>
<comment type="caution">
    <text evidence="11">The sequence shown here is derived from an EMBL/GenBank/DDBJ whole genome shotgun (WGS) entry which is preliminary data.</text>
</comment>
<evidence type="ECO:0000256" key="3">
    <source>
        <dbReference type="ARBA" id="ARBA00022723"/>
    </source>
</evidence>
<dbReference type="GO" id="GO:0046872">
    <property type="term" value="F:metal ion binding"/>
    <property type="evidence" value="ECO:0007669"/>
    <property type="project" value="UniProtKB-KW"/>
</dbReference>
<evidence type="ECO:0000256" key="4">
    <source>
        <dbReference type="ARBA" id="ARBA00022729"/>
    </source>
</evidence>
<evidence type="ECO:0000256" key="2">
    <source>
        <dbReference type="ARBA" id="ARBA00022617"/>
    </source>
</evidence>
<dbReference type="InterPro" id="IPR004852">
    <property type="entry name" value="Di-haem_cyt_c_peroxidsae"/>
</dbReference>
<dbReference type="InterPro" id="IPR051395">
    <property type="entry name" value="Cytochrome_c_Peroxidase/MauG"/>
</dbReference>
<evidence type="ECO:0000256" key="7">
    <source>
        <dbReference type="PROSITE-ProRule" id="PRU00433"/>
    </source>
</evidence>
<dbReference type="Pfam" id="PF03150">
    <property type="entry name" value="CCP_MauG"/>
    <property type="match status" value="1"/>
</dbReference>
<dbReference type="InterPro" id="IPR036909">
    <property type="entry name" value="Cyt_c-like_dom_sf"/>
</dbReference>
<dbReference type="InterPro" id="IPR009056">
    <property type="entry name" value="Cyt_c-like_dom"/>
</dbReference>
<keyword evidence="2 7" id="KW-0349">Heme</keyword>
<feature type="signal peptide" evidence="9">
    <location>
        <begin position="1"/>
        <end position="26"/>
    </location>
</feature>
<dbReference type="EMBL" id="BAUJ01000008">
    <property type="protein sequence ID" value="GAD88702.1"/>
    <property type="molecule type" value="Genomic_DNA"/>
</dbReference>
<evidence type="ECO:0000256" key="5">
    <source>
        <dbReference type="ARBA" id="ARBA00023002"/>
    </source>
</evidence>
<dbReference type="eggNOG" id="COG1858">
    <property type="taxonomic scope" value="Bacteria"/>
</dbReference>
<evidence type="ECO:0000256" key="8">
    <source>
        <dbReference type="SAM" id="MobiDB-lite"/>
    </source>
</evidence>
<name>V5FI65_9VIBR</name>
<evidence type="ECO:0000256" key="1">
    <source>
        <dbReference type="ARBA" id="ARBA00004196"/>
    </source>
</evidence>
<keyword evidence="4 9" id="KW-0732">Signal</keyword>
<comment type="subcellular location">
    <subcellularLocation>
        <location evidence="1">Cell envelope</location>
    </subcellularLocation>
</comment>
<dbReference type="GO" id="GO:0020037">
    <property type="term" value="F:heme binding"/>
    <property type="evidence" value="ECO:0007669"/>
    <property type="project" value="InterPro"/>
</dbReference>
<dbReference type="GO" id="GO:0004130">
    <property type="term" value="F:cytochrome-c peroxidase activity"/>
    <property type="evidence" value="ECO:0007669"/>
    <property type="project" value="TreeGrafter"/>
</dbReference>
<dbReference type="Proteomes" id="UP000017800">
    <property type="component" value="Unassembled WGS sequence"/>
</dbReference>
<organism evidence="11 12">
    <name type="scientific">Vibrio halioticoli NBRC 102217</name>
    <dbReference type="NCBI Taxonomy" id="1219072"/>
    <lineage>
        <taxon>Bacteria</taxon>
        <taxon>Pseudomonadati</taxon>
        <taxon>Pseudomonadota</taxon>
        <taxon>Gammaproteobacteria</taxon>
        <taxon>Vibrionales</taxon>
        <taxon>Vibrionaceae</taxon>
        <taxon>Vibrio</taxon>
    </lineage>
</organism>
<dbReference type="PANTHER" id="PTHR30600">
    <property type="entry name" value="CYTOCHROME C PEROXIDASE-RELATED"/>
    <property type="match status" value="1"/>
</dbReference>
<feature type="chain" id="PRO_5004732893" description="Cytochrome c domain-containing protein" evidence="9">
    <location>
        <begin position="27"/>
        <end position="433"/>
    </location>
</feature>
<sequence>MLMMPTISTKNTLVTLLATLCLTACNSDGGSDSGSSGEAADPEVPTSPETTPETSPSSVLNLPETHFNYSNIELPEHYLVNYFPAGFQFQRAAIDMDNQPDHNLTTDAGATLGRVLFYDIKLSANGTVSCASCHIQENGFSDPKVLSVGFDGGETRRHSMGLTNATFYYSGKFFWDERADSLEEQALMPFQDPVEMGLVLAELEEIVGNQDYYPELFEDAFGDATISSDRISRALAQFIRSMISTTAKYDLARQDVSSPIRDFPQFTEQENLGKSLFFLPQETRNGDMVNCAGCHISEAFVGVVPLENEELATTIATNNGLDLVSTDDLGVAETTQLRKDEGKFKVPSLRNISVRAPYMHDGRFANLDEVIEHYSTGIQKHENLLSPLLGSDDEPIRFDFTDEEKLALIAFLDTLTDQSMLSDVKYSNPFVEQ</sequence>
<evidence type="ECO:0000256" key="6">
    <source>
        <dbReference type="ARBA" id="ARBA00023004"/>
    </source>
</evidence>
<dbReference type="SUPFAM" id="SSF46626">
    <property type="entry name" value="Cytochrome c"/>
    <property type="match status" value="2"/>
</dbReference>